<gene>
    <name evidence="1" type="ORF">CE91St3_37410</name>
</gene>
<evidence type="ECO:0000313" key="1">
    <source>
        <dbReference type="EMBL" id="GKH73878.1"/>
    </source>
</evidence>
<name>A0AA37KDL8_9BACT</name>
<accession>A0AA37KDL8</accession>
<organism evidence="1 2">
    <name type="scientific">Parabacteroides merdae</name>
    <dbReference type="NCBI Taxonomy" id="46503"/>
    <lineage>
        <taxon>Bacteria</taxon>
        <taxon>Pseudomonadati</taxon>
        <taxon>Bacteroidota</taxon>
        <taxon>Bacteroidia</taxon>
        <taxon>Bacteroidales</taxon>
        <taxon>Tannerellaceae</taxon>
        <taxon>Parabacteroides</taxon>
    </lineage>
</organism>
<dbReference type="AlphaFoldDB" id="A0AA37KDL8"/>
<proteinExistence type="predicted"/>
<dbReference type="Proteomes" id="UP001055114">
    <property type="component" value="Unassembled WGS sequence"/>
</dbReference>
<sequence length="62" mass="7005">MVVKKALFINHSCDLKSEYPNNINNKVAHISSIKSNPIVPYRSKPNMSVKTNSEKNCLLMKS</sequence>
<reference evidence="1" key="1">
    <citation type="submission" date="2022-01" db="EMBL/GenBank/DDBJ databases">
        <title>Novel bile acid biosynthetic pathways are enriched in the microbiome of centenarians.</title>
        <authorList>
            <person name="Sato Y."/>
            <person name="Atarashi K."/>
            <person name="Plichta R.D."/>
            <person name="Arai Y."/>
            <person name="Sasajima S."/>
            <person name="Kearney M.S."/>
            <person name="Suda W."/>
            <person name="Takeshita K."/>
            <person name="Sasaki T."/>
            <person name="Okamoto S."/>
            <person name="Skelly N.A."/>
            <person name="Okamura Y."/>
            <person name="Vlamakis H."/>
            <person name="Li Y."/>
            <person name="Tanoue T."/>
            <person name="Takei H."/>
            <person name="Nittono H."/>
            <person name="Narushima S."/>
            <person name="Irie J."/>
            <person name="Itoh H."/>
            <person name="Moriya K."/>
            <person name="Sugiura Y."/>
            <person name="Suematsu M."/>
            <person name="Moritoki N."/>
            <person name="Shibata S."/>
            <person name="Littman R.D."/>
            <person name="Fischbach A.M."/>
            <person name="Uwamino Y."/>
            <person name="Inoue T."/>
            <person name="Honda A."/>
            <person name="Hattori M."/>
            <person name="Murai T."/>
            <person name="Xavier J.R."/>
            <person name="Hirose N."/>
            <person name="Honda K."/>
        </authorList>
    </citation>
    <scope>NUCLEOTIDE SEQUENCE</scope>
    <source>
        <strain evidence="1">CE91-St3</strain>
    </source>
</reference>
<dbReference type="EMBL" id="BQNZ01000004">
    <property type="protein sequence ID" value="GKH73878.1"/>
    <property type="molecule type" value="Genomic_DNA"/>
</dbReference>
<protein>
    <submittedName>
        <fullName evidence="1">Uncharacterized protein</fullName>
    </submittedName>
</protein>
<evidence type="ECO:0000313" key="2">
    <source>
        <dbReference type="Proteomes" id="UP001055114"/>
    </source>
</evidence>
<comment type="caution">
    <text evidence="1">The sequence shown here is derived from an EMBL/GenBank/DDBJ whole genome shotgun (WGS) entry which is preliminary data.</text>
</comment>